<accession>A0A8D8GSD4</accession>
<organism evidence="2">
    <name type="scientific">Culex pipiens</name>
    <name type="common">House mosquito</name>
    <dbReference type="NCBI Taxonomy" id="7175"/>
    <lineage>
        <taxon>Eukaryota</taxon>
        <taxon>Metazoa</taxon>
        <taxon>Ecdysozoa</taxon>
        <taxon>Arthropoda</taxon>
        <taxon>Hexapoda</taxon>
        <taxon>Insecta</taxon>
        <taxon>Pterygota</taxon>
        <taxon>Neoptera</taxon>
        <taxon>Endopterygota</taxon>
        <taxon>Diptera</taxon>
        <taxon>Nematocera</taxon>
        <taxon>Culicoidea</taxon>
        <taxon>Culicidae</taxon>
        <taxon>Culicinae</taxon>
        <taxon>Culicini</taxon>
        <taxon>Culex</taxon>
        <taxon>Culex</taxon>
    </lineage>
</organism>
<feature type="region of interest" description="Disordered" evidence="1">
    <location>
        <begin position="82"/>
        <end position="118"/>
    </location>
</feature>
<evidence type="ECO:0000313" key="2">
    <source>
        <dbReference type="EMBL" id="CAG6518261.1"/>
    </source>
</evidence>
<name>A0A8D8GSD4_CULPI</name>
<evidence type="ECO:0000256" key="1">
    <source>
        <dbReference type="SAM" id="MobiDB-lite"/>
    </source>
</evidence>
<protein>
    <submittedName>
        <fullName evidence="2">(northern house mosquito) hypothetical protein</fullName>
    </submittedName>
</protein>
<feature type="region of interest" description="Disordered" evidence="1">
    <location>
        <begin position="1"/>
        <end position="62"/>
    </location>
</feature>
<dbReference type="AlphaFoldDB" id="A0A8D8GSD4"/>
<sequence length="118" mass="13143">MVDNGRCGVARRSTRRRRPTKSELVLRGSGRHGSREPDEASPDRATAGKSKSGRTGSSNQDRVRNLPFTWFVVFEGQSWSYCIPPGRERTTGTLESAEREKGCGESAEQKTDYSSAYR</sequence>
<feature type="compositionally biased region" description="Basic and acidic residues" evidence="1">
    <location>
        <begin position="33"/>
        <end position="42"/>
    </location>
</feature>
<dbReference type="EMBL" id="HBUE01176888">
    <property type="protein sequence ID" value="CAG6518261.1"/>
    <property type="molecule type" value="Transcribed_RNA"/>
</dbReference>
<feature type="compositionally biased region" description="Basic and acidic residues" evidence="1">
    <location>
        <begin position="86"/>
        <end position="111"/>
    </location>
</feature>
<proteinExistence type="predicted"/>
<reference evidence="2" key="1">
    <citation type="submission" date="2021-05" db="EMBL/GenBank/DDBJ databases">
        <authorList>
            <person name="Alioto T."/>
            <person name="Alioto T."/>
            <person name="Gomez Garrido J."/>
        </authorList>
    </citation>
    <scope>NUCLEOTIDE SEQUENCE</scope>
</reference>
<dbReference type="EMBL" id="HBUE01282403">
    <property type="protein sequence ID" value="CAG6569793.1"/>
    <property type="molecule type" value="Transcribed_RNA"/>
</dbReference>